<evidence type="ECO:0000256" key="2">
    <source>
        <dbReference type="ARBA" id="ARBA00023082"/>
    </source>
</evidence>
<dbReference type="GO" id="GO:0016987">
    <property type="term" value="F:sigma factor activity"/>
    <property type="evidence" value="ECO:0007669"/>
    <property type="project" value="UniProtKB-KW"/>
</dbReference>
<dbReference type="PANTHER" id="PTHR30603:SF60">
    <property type="entry name" value="RNA POLYMERASE SIGMA FACTOR RPOD"/>
    <property type="match status" value="1"/>
</dbReference>
<dbReference type="Gene3D" id="1.10.601.10">
    <property type="entry name" value="RNA Polymerase Primary Sigma Factor"/>
    <property type="match status" value="1"/>
</dbReference>
<keyword evidence="1" id="KW-0805">Transcription regulation</keyword>
<dbReference type="CDD" id="cd06171">
    <property type="entry name" value="Sigma70_r4"/>
    <property type="match status" value="1"/>
</dbReference>
<dbReference type="Gene3D" id="1.10.10.10">
    <property type="entry name" value="Winged helix-like DNA-binding domain superfamily/Winged helix DNA-binding domain"/>
    <property type="match status" value="2"/>
</dbReference>
<evidence type="ECO:0000313" key="6">
    <source>
        <dbReference type="EMBL" id="AXN02461.1"/>
    </source>
</evidence>
<dbReference type="InterPro" id="IPR013325">
    <property type="entry name" value="RNA_pol_sigma_r2"/>
</dbReference>
<dbReference type="InterPro" id="IPR013324">
    <property type="entry name" value="RNA_pol_sigma_r3/r4-like"/>
</dbReference>
<keyword evidence="7" id="KW-1185">Reference proteome</keyword>
<dbReference type="PRINTS" id="PR00046">
    <property type="entry name" value="SIGMA70FCT"/>
</dbReference>
<keyword evidence="4" id="KW-0804">Transcription</keyword>
<dbReference type="InterPro" id="IPR007630">
    <property type="entry name" value="RNA_pol_sigma70_r4"/>
</dbReference>
<proteinExistence type="predicted"/>
<dbReference type="PROSITE" id="PS00715">
    <property type="entry name" value="SIGMA70_1"/>
    <property type="match status" value="1"/>
</dbReference>
<dbReference type="Pfam" id="PF04545">
    <property type="entry name" value="Sigma70_r4"/>
    <property type="match status" value="1"/>
</dbReference>
<dbReference type="PANTHER" id="PTHR30603">
    <property type="entry name" value="RNA POLYMERASE SIGMA FACTOR RPO"/>
    <property type="match status" value="1"/>
</dbReference>
<dbReference type="InterPro" id="IPR000943">
    <property type="entry name" value="RNA_pol_sigma70"/>
</dbReference>
<dbReference type="InterPro" id="IPR036388">
    <property type="entry name" value="WH-like_DNA-bd_sf"/>
</dbReference>
<evidence type="ECO:0000256" key="4">
    <source>
        <dbReference type="ARBA" id="ARBA00023163"/>
    </source>
</evidence>
<feature type="domain" description="RNA polymerase sigma-70" evidence="5">
    <location>
        <begin position="212"/>
        <end position="225"/>
    </location>
</feature>
<reference evidence="6 7" key="1">
    <citation type="submission" date="2018-03" db="EMBL/GenBank/DDBJ databases">
        <title>A parallel universe: an anciently diverged bacterial symbiosis in a Hawaiian planthopper (Hemiptera: Cixiidae) reveals rearranged nutritional responsibilities.</title>
        <authorList>
            <person name="Bennett G."/>
            <person name="Mao M."/>
        </authorList>
    </citation>
    <scope>NUCLEOTIDE SEQUENCE [LARGE SCALE GENOMIC DNA]</scope>
    <source>
        <strain evidence="6 7">OLIH</strain>
    </source>
</reference>
<accession>A0A346E0F6</accession>
<dbReference type="Proteomes" id="UP000257084">
    <property type="component" value="Chromosome"/>
</dbReference>
<dbReference type="GO" id="GO:0003677">
    <property type="term" value="F:DNA binding"/>
    <property type="evidence" value="ECO:0007669"/>
    <property type="project" value="UniProtKB-KW"/>
</dbReference>
<name>A0A346E0F6_9PROT</name>
<organism evidence="6 7">
    <name type="scientific">Candidatus Vidania fulgoroideorum</name>
    <dbReference type="NCBI Taxonomy" id="881286"/>
    <lineage>
        <taxon>Bacteria</taxon>
        <taxon>Pseudomonadati</taxon>
        <taxon>Pseudomonadota</taxon>
        <taxon>Betaproteobacteria</taxon>
        <taxon>Candidatus Vidania</taxon>
    </lineage>
</organism>
<dbReference type="KEGG" id="vfg:C9I84_056"/>
<dbReference type="GO" id="GO:0006352">
    <property type="term" value="P:DNA-templated transcription initiation"/>
    <property type="evidence" value="ECO:0007669"/>
    <property type="project" value="InterPro"/>
</dbReference>
<dbReference type="AlphaFoldDB" id="A0A346E0F6"/>
<dbReference type="InterPro" id="IPR050239">
    <property type="entry name" value="Sigma-70_RNA_pol_init_factors"/>
</dbReference>
<sequence length="414" mass="49492">MKKFRLLSKEEEHKLSKLMTISYKNIIVSIFKIPFFIDVILNKYKNVKKIKEVMDGFFLEKKNDILAKKCFTNMLKLKKKKLYCKILQIIKTIKISKNIIKSLYTVLIFFYKIIKKIEKKIFFKIDKKIFNVTKYNKNIIKKLFRKSNDFYKIKIIEFIFKTKIIKIKKYYKRIKKNKVLSEISRKKMIDHNFRLVISISSKYSNKGLSFSDLIQEGNMGLIKAINKFNYKKKNKFSTYATWWIRQSITRAISDQSRTIRIPVHMVENINKINKICKEDNLNIEDINLNNVFNKKMNKKNIIKIISISKNPISLDVPIKENENTNLYDIVEDKKIDFIEEEINKEKKITVKKLLESLSYRESKILKLRFGIGNKKCFTLEKIGKIFGITRERVRQIEFLALKKIKKRKIVKNLT</sequence>
<gene>
    <name evidence="6" type="ORF">C9I84_056</name>
</gene>
<protein>
    <submittedName>
        <fullName evidence="6">RNA polymerase sigma factor RpoD</fullName>
    </submittedName>
</protein>
<evidence type="ECO:0000256" key="1">
    <source>
        <dbReference type="ARBA" id="ARBA00023015"/>
    </source>
</evidence>
<evidence type="ECO:0000313" key="7">
    <source>
        <dbReference type="Proteomes" id="UP000257084"/>
    </source>
</evidence>
<dbReference type="InterPro" id="IPR014284">
    <property type="entry name" value="RNA_pol_sigma-70_dom"/>
</dbReference>
<keyword evidence="3" id="KW-0238">DNA-binding</keyword>
<evidence type="ECO:0000256" key="3">
    <source>
        <dbReference type="ARBA" id="ARBA00023125"/>
    </source>
</evidence>
<dbReference type="Pfam" id="PF04542">
    <property type="entry name" value="Sigma70_r2"/>
    <property type="match status" value="1"/>
</dbReference>
<dbReference type="SUPFAM" id="SSF88946">
    <property type="entry name" value="Sigma2 domain of RNA polymerase sigma factors"/>
    <property type="match status" value="1"/>
</dbReference>
<keyword evidence="2" id="KW-0731">Sigma factor</keyword>
<dbReference type="EMBL" id="CP028360">
    <property type="protein sequence ID" value="AXN02461.1"/>
    <property type="molecule type" value="Genomic_DNA"/>
</dbReference>
<dbReference type="InterPro" id="IPR007627">
    <property type="entry name" value="RNA_pol_sigma70_r2"/>
</dbReference>
<dbReference type="SUPFAM" id="SSF88659">
    <property type="entry name" value="Sigma3 and sigma4 domains of RNA polymerase sigma factors"/>
    <property type="match status" value="1"/>
</dbReference>
<evidence type="ECO:0000259" key="5">
    <source>
        <dbReference type="PROSITE" id="PS00715"/>
    </source>
</evidence>
<dbReference type="NCBIfam" id="TIGR02937">
    <property type="entry name" value="sigma70-ECF"/>
    <property type="match status" value="1"/>
</dbReference>